<dbReference type="Gene3D" id="1.10.606.20">
    <property type="match status" value="1"/>
</dbReference>
<dbReference type="InterPro" id="IPR052559">
    <property type="entry name" value="V-haloperoxidase"/>
</dbReference>
<evidence type="ECO:0000313" key="2">
    <source>
        <dbReference type="EMBL" id="CBN74945.1"/>
    </source>
</evidence>
<proteinExistence type="predicted"/>
<dbReference type="PANTHER" id="PTHR34599">
    <property type="entry name" value="PEROXIDASE-RELATED"/>
    <property type="match status" value="1"/>
</dbReference>
<dbReference type="SUPFAM" id="SSF48317">
    <property type="entry name" value="Acid phosphatase/Vanadium-dependent haloperoxidase"/>
    <property type="match status" value="1"/>
</dbReference>
<dbReference type="eggNOG" id="ENOG502S5V4">
    <property type="taxonomic scope" value="Eukaryota"/>
</dbReference>
<name>D8LQR8_ECTSI</name>
<sequence length="161" mass="17373">MIRHLLGDELVEAYAGPDQGVQNVKASEWEPFIRTMPHSEYPSASACLCEGFARQVENFLGNDKIEPALQFPPGPPPAGLNASLEFASWSEISQVCGDSRVWSGMHFAGAVPAGAELCGGEDMAKSIHDSFERLKAGDESAAVFKSDVGELMDVVWNSCRL</sequence>
<evidence type="ECO:0000313" key="3">
    <source>
        <dbReference type="Proteomes" id="UP000002630"/>
    </source>
</evidence>
<reference evidence="2 3" key="1">
    <citation type="journal article" date="2010" name="Nature">
        <title>The Ectocarpus genome and the independent evolution of multicellularity in brown algae.</title>
        <authorList>
            <person name="Cock J.M."/>
            <person name="Sterck L."/>
            <person name="Rouze P."/>
            <person name="Scornet D."/>
            <person name="Allen A.E."/>
            <person name="Amoutzias G."/>
            <person name="Anthouard V."/>
            <person name="Artiguenave F."/>
            <person name="Aury J.M."/>
            <person name="Badger J.H."/>
            <person name="Beszteri B."/>
            <person name="Billiau K."/>
            <person name="Bonnet E."/>
            <person name="Bothwell J.H."/>
            <person name="Bowler C."/>
            <person name="Boyen C."/>
            <person name="Brownlee C."/>
            <person name="Carrano C.J."/>
            <person name="Charrier B."/>
            <person name="Cho G.Y."/>
            <person name="Coelho S.M."/>
            <person name="Collen J."/>
            <person name="Corre E."/>
            <person name="Da Silva C."/>
            <person name="Delage L."/>
            <person name="Delaroque N."/>
            <person name="Dittami S.M."/>
            <person name="Doulbeau S."/>
            <person name="Elias M."/>
            <person name="Farnham G."/>
            <person name="Gachon C.M."/>
            <person name="Gschloessl B."/>
            <person name="Heesch S."/>
            <person name="Jabbari K."/>
            <person name="Jubin C."/>
            <person name="Kawai H."/>
            <person name="Kimura K."/>
            <person name="Kloareg B."/>
            <person name="Kupper F.C."/>
            <person name="Lang D."/>
            <person name="Le Bail A."/>
            <person name="Leblanc C."/>
            <person name="Lerouge P."/>
            <person name="Lohr M."/>
            <person name="Lopez P.J."/>
            <person name="Martens C."/>
            <person name="Maumus F."/>
            <person name="Michel G."/>
            <person name="Miranda-Saavedra D."/>
            <person name="Morales J."/>
            <person name="Moreau H."/>
            <person name="Motomura T."/>
            <person name="Nagasato C."/>
            <person name="Napoli C.A."/>
            <person name="Nelson D.R."/>
            <person name="Nyvall-Collen P."/>
            <person name="Peters A.F."/>
            <person name="Pommier C."/>
            <person name="Potin P."/>
            <person name="Poulain J."/>
            <person name="Quesneville H."/>
            <person name="Read B."/>
            <person name="Rensing S.A."/>
            <person name="Ritter A."/>
            <person name="Rousvoal S."/>
            <person name="Samanta M."/>
            <person name="Samson G."/>
            <person name="Schroeder D.C."/>
            <person name="Segurens B."/>
            <person name="Strittmatter M."/>
            <person name="Tonon T."/>
            <person name="Tregear J.W."/>
            <person name="Valentin K."/>
            <person name="von Dassow P."/>
            <person name="Yamagishi T."/>
            <person name="Van de Peer Y."/>
            <person name="Wincker P."/>
        </authorList>
    </citation>
    <scope>NUCLEOTIDE SEQUENCE [LARGE SCALE GENOMIC DNA]</scope>
    <source>
        <strain evidence="3">Ec32 / CCAP1310/4</strain>
    </source>
</reference>
<dbReference type="InParanoid" id="D8LQR8"/>
<dbReference type="AlphaFoldDB" id="D8LQR8"/>
<accession>D8LQR8</accession>
<dbReference type="Proteomes" id="UP000002630">
    <property type="component" value="Linkage Group LG25"/>
</dbReference>
<organism evidence="2 3">
    <name type="scientific">Ectocarpus siliculosus</name>
    <name type="common">Brown alga</name>
    <name type="synonym">Conferva siliculosa</name>
    <dbReference type="NCBI Taxonomy" id="2880"/>
    <lineage>
        <taxon>Eukaryota</taxon>
        <taxon>Sar</taxon>
        <taxon>Stramenopiles</taxon>
        <taxon>Ochrophyta</taxon>
        <taxon>PX clade</taxon>
        <taxon>Phaeophyceae</taxon>
        <taxon>Ectocarpales</taxon>
        <taxon>Ectocarpaceae</taxon>
        <taxon>Ectocarpus</taxon>
    </lineage>
</organism>
<dbReference type="EMBL" id="FN649750">
    <property type="protein sequence ID" value="CBN74945.1"/>
    <property type="molecule type" value="Genomic_DNA"/>
</dbReference>
<dbReference type="InterPro" id="IPR055161">
    <property type="entry name" value="NapH1-like_2nd"/>
</dbReference>
<dbReference type="PANTHER" id="PTHR34599:SF2">
    <property type="entry name" value="TRAF-TYPE DOMAIN-CONTAINING PROTEIN"/>
    <property type="match status" value="1"/>
</dbReference>
<dbReference type="Pfam" id="PF22778">
    <property type="entry name" value="VCPO_2nd"/>
    <property type="match status" value="1"/>
</dbReference>
<feature type="domain" description="Vanadium-dependent haloperoxidase NapH1-like second helical-bundle" evidence="1">
    <location>
        <begin position="2"/>
        <end position="135"/>
    </location>
</feature>
<dbReference type="EMBL" id="FN648819">
    <property type="protein sequence ID" value="CBN74945.1"/>
    <property type="molecule type" value="Genomic_DNA"/>
</dbReference>
<dbReference type="InterPro" id="IPR036938">
    <property type="entry name" value="PAP2/HPO_sf"/>
</dbReference>
<gene>
    <name evidence="2" type="ORF">Esi_0060_0052</name>
</gene>
<dbReference type="OrthoDB" id="10262915at2759"/>
<evidence type="ECO:0000259" key="1">
    <source>
        <dbReference type="Pfam" id="PF22778"/>
    </source>
</evidence>
<protein>
    <submittedName>
        <fullName evidence="2">NapH1</fullName>
    </submittedName>
</protein>
<keyword evidence="3" id="KW-1185">Reference proteome</keyword>